<feature type="compositionally biased region" description="Basic and acidic residues" evidence="4">
    <location>
        <begin position="61"/>
        <end position="72"/>
    </location>
</feature>
<feature type="compositionally biased region" description="Polar residues" evidence="4">
    <location>
        <begin position="1075"/>
        <end position="1094"/>
    </location>
</feature>
<feature type="compositionally biased region" description="Acidic residues" evidence="4">
    <location>
        <begin position="962"/>
        <end position="974"/>
    </location>
</feature>
<dbReference type="Gene3D" id="2.30.30.40">
    <property type="entry name" value="SH3 Domains"/>
    <property type="match status" value="1"/>
</dbReference>
<evidence type="ECO:0000259" key="5">
    <source>
        <dbReference type="PROSITE" id="PS50002"/>
    </source>
</evidence>
<dbReference type="CDD" id="cd00160">
    <property type="entry name" value="RhoGEF"/>
    <property type="match status" value="1"/>
</dbReference>
<feature type="compositionally biased region" description="Acidic residues" evidence="4">
    <location>
        <begin position="571"/>
        <end position="581"/>
    </location>
</feature>
<evidence type="ECO:0000259" key="7">
    <source>
        <dbReference type="PROSITE" id="PS50010"/>
    </source>
</evidence>
<keyword evidence="1 3" id="KW-0728">SH3 domain</keyword>
<dbReference type="EMBL" id="JAUYZG010000007">
    <property type="protein sequence ID" value="KAK2903335.1"/>
    <property type="molecule type" value="Genomic_DNA"/>
</dbReference>
<feature type="region of interest" description="Disordered" evidence="4">
    <location>
        <begin position="757"/>
        <end position="877"/>
    </location>
</feature>
<feature type="domain" description="PH" evidence="6">
    <location>
        <begin position="1347"/>
        <end position="1450"/>
    </location>
</feature>
<evidence type="ECO:0000256" key="4">
    <source>
        <dbReference type="SAM" id="MobiDB-lite"/>
    </source>
</evidence>
<dbReference type="PANTHER" id="PTHR12845:SF2">
    <property type="entry name" value="DH DOMAIN-CONTAINING PROTEIN-RELATED"/>
    <property type="match status" value="1"/>
</dbReference>
<feature type="region of interest" description="Disordered" evidence="4">
    <location>
        <begin position="1045"/>
        <end position="1100"/>
    </location>
</feature>
<feature type="compositionally biased region" description="Basic and acidic residues" evidence="4">
    <location>
        <begin position="548"/>
        <end position="561"/>
    </location>
</feature>
<dbReference type="InterPro" id="IPR047270">
    <property type="entry name" value="PH_ephexin"/>
</dbReference>
<feature type="domain" description="DH" evidence="7">
    <location>
        <begin position="1131"/>
        <end position="1315"/>
    </location>
</feature>
<dbReference type="InterPro" id="IPR036028">
    <property type="entry name" value="SH3-like_dom_sf"/>
</dbReference>
<dbReference type="Gene3D" id="1.20.900.10">
    <property type="entry name" value="Dbl homology (DH) domain"/>
    <property type="match status" value="1"/>
</dbReference>
<dbReference type="InterPro" id="IPR011993">
    <property type="entry name" value="PH-like_dom_sf"/>
</dbReference>
<dbReference type="SMART" id="SM00233">
    <property type="entry name" value="PH"/>
    <property type="match status" value="1"/>
</dbReference>
<feature type="domain" description="SH3" evidence="5">
    <location>
        <begin position="1458"/>
        <end position="1519"/>
    </location>
</feature>
<feature type="region of interest" description="Disordered" evidence="4">
    <location>
        <begin position="488"/>
        <end position="511"/>
    </location>
</feature>
<comment type="caution">
    <text evidence="8">The sequence shown here is derived from an EMBL/GenBank/DDBJ whole genome shotgun (WGS) entry which is preliminary data.</text>
</comment>
<dbReference type="InterPro" id="IPR035899">
    <property type="entry name" value="DBL_dom_sf"/>
</dbReference>
<dbReference type="SUPFAM" id="SSF50729">
    <property type="entry name" value="PH domain-like"/>
    <property type="match status" value="1"/>
</dbReference>
<dbReference type="FunFam" id="1.20.900.10:FF:000007">
    <property type="entry name" value="rho guanine nucleotide exchange factor 19"/>
    <property type="match status" value="1"/>
</dbReference>
<reference evidence="8" key="1">
    <citation type="submission" date="2023-08" db="EMBL/GenBank/DDBJ databases">
        <title>Chromosome-level Genome Assembly of mud carp (Cirrhinus molitorella).</title>
        <authorList>
            <person name="Liu H."/>
        </authorList>
    </citation>
    <scope>NUCLEOTIDE SEQUENCE</scope>
    <source>
        <strain evidence="8">Prfri</strain>
        <tissue evidence="8">Muscle</tissue>
    </source>
</reference>
<keyword evidence="9" id="KW-1185">Reference proteome</keyword>
<proteinExistence type="predicted"/>
<feature type="compositionally biased region" description="Basic and acidic residues" evidence="4">
    <location>
        <begin position="1"/>
        <end position="48"/>
    </location>
</feature>
<organism evidence="8 9">
    <name type="scientific">Cirrhinus molitorella</name>
    <name type="common">mud carp</name>
    <dbReference type="NCBI Taxonomy" id="172907"/>
    <lineage>
        <taxon>Eukaryota</taxon>
        <taxon>Metazoa</taxon>
        <taxon>Chordata</taxon>
        <taxon>Craniata</taxon>
        <taxon>Vertebrata</taxon>
        <taxon>Euteleostomi</taxon>
        <taxon>Actinopterygii</taxon>
        <taxon>Neopterygii</taxon>
        <taxon>Teleostei</taxon>
        <taxon>Ostariophysi</taxon>
        <taxon>Cypriniformes</taxon>
        <taxon>Cyprinidae</taxon>
        <taxon>Labeoninae</taxon>
        <taxon>Labeonini</taxon>
        <taxon>Cirrhinus</taxon>
    </lineage>
</organism>
<evidence type="ECO:0000256" key="1">
    <source>
        <dbReference type="ARBA" id="ARBA00022443"/>
    </source>
</evidence>
<dbReference type="InterPro" id="IPR001452">
    <property type="entry name" value="SH3_domain"/>
</dbReference>
<dbReference type="GO" id="GO:0005085">
    <property type="term" value="F:guanyl-nucleotide exchange factor activity"/>
    <property type="evidence" value="ECO:0007669"/>
    <property type="project" value="UniProtKB-KW"/>
</dbReference>
<protein>
    <submittedName>
        <fullName evidence="8">Uncharacterized protein</fullName>
    </submittedName>
</protein>
<dbReference type="InterPro" id="IPR000219">
    <property type="entry name" value="DH_dom"/>
</dbReference>
<feature type="compositionally biased region" description="Basic and acidic residues" evidence="4">
    <location>
        <begin position="783"/>
        <end position="814"/>
    </location>
</feature>
<feature type="compositionally biased region" description="Basic and acidic residues" evidence="4">
    <location>
        <begin position="81"/>
        <end position="168"/>
    </location>
</feature>
<evidence type="ECO:0000256" key="2">
    <source>
        <dbReference type="ARBA" id="ARBA00022658"/>
    </source>
</evidence>
<feature type="region of interest" description="Disordered" evidence="4">
    <location>
        <begin position="535"/>
        <end position="595"/>
    </location>
</feature>
<dbReference type="PROSITE" id="PS00741">
    <property type="entry name" value="DH_1"/>
    <property type="match status" value="1"/>
</dbReference>
<dbReference type="GO" id="GO:0035556">
    <property type="term" value="P:intracellular signal transduction"/>
    <property type="evidence" value="ECO:0007669"/>
    <property type="project" value="InterPro"/>
</dbReference>
<feature type="compositionally biased region" description="Polar residues" evidence="4">
    <location>
        <begin position="854"/>
        <end position="869"/>
    </location>
</feature>
<dbReference type="Proteomes" id="UP001187343">
    <property type="component" value="Unassembled WGS sequence"/>
</dbReference>
<dbReference type="GO" id="GO:0005737">
    <property type="term" value="C:cytoplasm"/>
    <property type="evidence" value="ECO:0007669"/>
    <property type="project" value="TreeGrafter"/>
</dbReference>
<dbReference type="PROSITE" id="PS50010">
    <property type="entry name" value="DH_2"/>
    <property type="match status" value="1"/>
</dbReference>
<feature type="region of interest" description="Disordered" evidence="4">
    <location>
        <begin position="1"/>
        <end position="449"/>
    </location>
</feature>
<dbReference type="PROSITE" id="PS50002">
    <property type="entry name" value="SH3"/>
    <property type="match status" value="1"/>
</dbReference>
<evidence type="ECO:0000256" key="3">
    <source>
        <dbReference type="PROSITE-ProRule" id="PRU00192"/>
    </source>
</evidence>
<dbReference type="SUPFAM" id="SSF48065">
    <property type="entry name" value="DBL homology domain (DH-domain)"/>
    <property type="match status" value="1"/>
</dbReference>
<evidence type="ECO:0000313" key="8">
    <source>
        <dbReference type="EMBL" id="KAK2903335.1"/>
    </source>
</evidence>
<dbReference type="SMART" id="SM00326">
    <property type="entry name" value="SH3"/>
    <property type="match status" value="1"/>
</dbReference>
<dbReference type="GO" id="GO:0005634">
    <property type="term" value="C:nucleus"/>
    <property type="evidence" value="ECO:0007669"/>
    <property type="project" value="TreeGrafter"/>
</dbReference>
<name>A0AA88Q3F2_9TELE</name>
<feature type="compositionally biased region" description="Basic and acidic residues" evidence="4">
    <location>
        <begin position="177"/>
        <end position="377"/>
    </location>
</feature>
<dbReference type="InterPro" id="IPR001331">
    <property type="entry name" value="GDS_CDC24_CS"/>
</dbReference>
<sequence length="1538" mass="180479">MDKTREKEMEPDSCDGVRERERFPATRRRDEEMDRKERERRRNGDRRANGSSSMSEQGEYGGRDDERRKGDTFPRMSKPPRVRDRRMPLPDYESERHMGRPKDKLFENEREKERRRYRDVDMQNEREITRYREELRNEMRRPIREEPDRQREREKEFDSGMRDRRRESYSGGNDLSGIRERETDIDRDRHRQRDRDGRYYPRLMERETESFSDRERRTERPREGERSRKRDTKSEGDSDGDRGKERKREEDARLRHKLYKSEGDSDVERRVERVRRREREAERWRETAIPRERDYRETGYHDPKGDNLERLRETDKARDRPKERRMDRDAYLYTAERGRYRDGERIRERDRYSEREIEKRERRRKENRETGSSKTERSGQSSGERILASDLENEQRRAIREDRDRENTSEIDKERVKGRTEEEQEVRSTQREEEKSESFAAEEKVTKKPMNRIRKMWLEPRSERKESCVNEEYTERERARERYIQRYKESMMTGNEEEPERRKARKSKSLEDKFRELERAGEFMMDVVVEREEKRMDEDMAYDEEAMEPERQMEKKNDRNEQTSNNSYDYLENEEGSEGESEAEKNRMTSADDGFVTVSSGGDDAEEEDFEDCKEFWEGGVPEAVTGHSGVTQDRENGTNKELENQTVNEGADCMTPKGPLTVFCVIGQTLPTSQTNENSYVHPTVEEAANQISGHNIDNQDEMSTVNVKEPLEKVEHYEQVIERAMDDLSLSPNEDKGKEAESNDQAIEGVTSLEDQMIPPSEQSEQVAQPEPSDPSGPCKDNGHGSTETHSKETIQRGEQEPAGDTVEHSGSDDTWSASEERKRCSTAPHLRWAKNVVKEILGSKTVDTENTRGSVTHIDTQTNTQTEGEREMDMSVKEVEITEGGMESGLNENHDWQDPSSNQLVSSEGEADRKVEVVSKKKDDTAEDVLSSSSFRDLGNEARIRRRGFRKTADKSKEEEEEEDEEEEEEEGVGRDRRTRIFTKSDGEEDELSFTWSEMDLRKLGRTRNRNSKFFNSQLYQEYNEVVQNREIQLSHSESLLINSSSSPNHSPKPSRRPLPPLPQQVALHPHTLSQTNSFKSLNVPQQSINRPPSPRLSISAVSPTLWQDLPGVRSSSELGELTEDERRLQEVRFEVVTSEASYCRSLDIVVENFVMSKQLNVILSSQDKNWLFSRLNDVRAVSHSFLSQLEEAVEKDMMHFTVCDIIIKHCPRFRNVYVPYLTNQSYQDKTYQRLMDESQEFRRVVEKLERNPVCQRLPLRSFLILPFQRITRLKLLVQNIVKRTAPKTKDEAQAIKAMKLLEKMIQDSNESISQMKNIESLVTLNAKVDFECRTLPLISQSRRLVREGHVTELRDFSLKDREEERNVYMHLFNDYLLVSLRKEGGRFTVIDHAPVSELKIENCRFKLHSLQKNLFRLHMPQKALLLRAETQANKLRWISAISRPYPEIDFGAAQDVPQMQCIRAYVAHEPDELSLEKADVLLVHQQSSDGWVEGTRLSDRQRGWAPESHLETIVSDKARKRNLQDAMKIATAAM</sequence>
<evidence type="ECO:0000313" key="9">
    <source>
        <dbReference type="Proteomes" id="UP001187343"/>
    </source>
</evidence>
<dbReference type="InterPro" id="IPR047271">
    <property type="entry name" value="Ephexin-like"/>
</dbReference>
<dbReference type="PROSITE" id="PS50003">
    <property type="entry name" value="PH_DOMAIN"/>
    <property type="match status" value="1"/>
</dbReference>
<feature type="compositionally biased region" description="Basic and acidic residues" evidence="4">
    <location>
        <begin position="393"/>
        <end position="446"/>
    </location>
</feature>
<dbReference type="CDD" id="cd01221">
    <property type="entry name" value="PH_ephexin"/>
    <property type="match status" value="1"/>
</dbReference>
<dbReference type="SUPFAM" id="SSF50044">
    <property type="entry name" value="SH3-domain"/>
    <property type="match status" value="1"/>
</dbReference>
<dbReference type="PANTHER" id="PTHR12845">
    <property type="entry name" value="GUANINE NUCLEOTIDE EXCHANGE FACTOR"/>
    <property type="match status" value="1"/>
</dbReference>
<feature type="region of interest" description="Disordered" evidence="4">
    <location>
        <begin position="889"/>
        <end position="934"/>
    </location>
</feature>
<feature type="compositionally biased region" description="Basic and acidic residues" evidence="4">
    <location>
        <begin position="913"/>
        <end position="927"/>
    </location>
</feature>
<feature type="region of interest" description="Disordered" evidence="4">
    <location>
        <begin position="952"/>
        <end position="992"/>
    </location>
</feature>
<keyword evidence="2" id="KW-0344">Guanine-nucleotide releasing factor</keyword>
<gene>
    <name evidence="8" type="ORF">Q8A67_008048</name>
</gene>
<dbReference type="InterPro" id="IPR001849">
    <property type="entry name" value="PH_domain"/>
</dbReference>
<dbReference type="Gene3D" id="2.30.29.30">
    <property type="entry name" value="Pleckstrin-homology domain (PH domain)/Phosphotyrosine-binding domain (PTB)"/>
    <property type="match status" value="1"/>
</dbReference>
<evidence type="ECO:0000259" key="6">
    <source>
        <dbReference type="PROSITE" id="PS50003"/>
    </source>
</evidence>
<dbReference type="Pfam" id="PF00621">
    <property type="entry name" value="RhoGEF"/>
    <property type="match status" value="1"/>
</dbReference>
<accession>A0AA88Q3F2</accession>
<feature type="compositionally biased region" description="Low complexity" evidence="4">
    <location>
        <begin position="1045"/>
        <end position="1055"/>
    </location>
</feature>
<dbReference type="SMART" id="SM00325">
    <property type="entry name" value="RhoGEF"/>
    <property type="match status" value="1"/>
</dbReference>
<dbReference type="Pfam" id="PF00018">
    <property type="entry name" value="SH3_1"/>
    <property type="match status" value="1"/>
</dbReference>